<dbReference type="Proteomes" id="UP000648239">
    <property type="component" value="Unassembled WGS sequence"/>
</dbReference>
<keyword evidence="3" id="KW-0808">Transferase</keyword>
<name>A0A8J6XX82_9BACT</name>
<evidence type="ECO:0000256" key="5">
    <source>
        <dbReference type="ARBA" id="ARBA00022898"/>
    </source>
</evidence>
<dbReference type="SUPFAM" id="SSF53383">
    <property type="entry name" value="PLP-dependent transferases"/>
    <property type="match status" value="1"/>
</dbReference>
<keyword evidence="6" id="KW-0408">Iron</keyword>
<dbReference type="GO" id="GO:0031071">
    <property type="term" value="F:cysteine desulfurase activity"/>
    <property type="evidence" value="ECO:0007669"/>
    <property type="project" value="UniProtKB-EC"/>
</dbReference>
<dbReference type="GO" id="GO:0051536">
    <property type="term" value="F:iron-sulfur cluster binding"/>
    <property type="evidence" value="ECO:0007669"/>
    <property type="project" value="UniProtKB-KW"/>
</dbReference>
<dbReference type="PANTHER" id="PTHR11601">
    <property type="entry name" value="CYSTEINE DESULFURYLASE FAMILY MEMBER"/>
    <property type="match status" value="1"/>
</dbReference>
<reference evidence="10 11" key="1">
    <citation type="submission" date="2020-08" db="EMBL/GenBank/DDBJ databases">
        <title>Acidobacteriota in marine sediments use diverse sulfur dissimilation pathways.</title>
        <authorList>
            <person name="Wasmund K."/>
        </authorList>
    </citation>
    <scope>NUCLEOTIDE SEQUENCE [LARGE SCALE GENOMIC DNA]</scope>
    <source>
        <strain evidence="10">MAG AM4</strain>
    </source>
</reference>
<dbReference type="InterPro" id="IPR000192">
    <property type="entry name" value="Aminotrans_V_dom"/>
</dbReference>
<comment type="cofactor">
    <cofactor evidence="1">
        <name>pyridoxal 5'-phosphate</name>
        <dbReference type="ChEBI" id="CHEBI:597326"/>
    </cofactor>
</comment>
<evidence type="ECO:0000256" key="3">
    <source>
        <dbReference type="ARBA" id="ARBA00022679"/>
    </source>
</evidence>
<dbReference type="Pfam" id="PF00266">
    <property type="entry name" value="Aminotran_5"/>
    <property type="match status" value="1"/>
</dbReference>
<organism evidence="10 11">
    <name type="scientific">Candidatus Polarisedimenticola svalbardensis</name>
    <dbReference type="NCBI Taxonomy" id="2886004"/>
    <lineage>
        <taxon>Bacteria</taxon>
        <taxon>Pseudomonadati</taxon>
        <taxon>Acidobacteriota</taxon>
        <taxon>Candidatus Polarisedimenticolia</taxon>
        <taxon>Candidatus Polarisedimenticolales</taxon>
        <taxon>Candidatus Polarisedimenticolaceae</taxon>
        <taxon>Candidatus Polarisedimenticola</taxon>
    </lineage>
</organism>
<dbReference type="InterPro" id="IPR015421">
    <property type="entry name" value="PyrdxlP-dep_Trfase_major"/>
</dbReference>
<dbReference type="AlphaFoldDB" id="A0A8J6XX82"/>
<dbReference type="InterPro" id="IPR015424">
    <property type="entry name" value="PyrdxlP-dep_Trfase"/>
</dbReference>
<evidence type="ECO:0000256" key="4">
    <source>
        <dbReference type="ARBA" id="ARBA00022723"/>
    </source>
</evidence>
<proteinExistence type="inferred from homology"/>
<sequence>MILDDGREAPARVYLDHNATSPVRPEAAAALAEWIDSPAGNPSSLHAEGRAAMESMEHAREQVAELAGVPGGSLVFTSGGSEAIEAAIRGVCDRAPSGLRKIVVGAVEHSAVFGAARAFTSRRFTVEEVPCDRDGRVDPDRFLARLDRGTVLAVLQWANNETGVLQPVKEVGEGCRRAGVPFLVDAVQIAGKKPLGAAESFADFLALSSHKIGGPPGAGALTVRKGIMLAPLVHGGAQEKRRRGGTPPLPAVIGFGAAANACLDNLKTESGRLLKLRARIETQLRELLPEIRFHGQAANRLPNTVNFAVPGIEGEMLAIGLDMAGFAVSTGSACASGAVEPSHVLQAMRLTEEEARGAIRVSLGWNSTLEDVNRFLSVLPVQVNRIREARR</sequence>
<dbReference type="Gene3D" id="3.90.1150.10">
    <property type="entry name" value="Aspartate Aminotransferase, domain 1"/>
    <property type="match status" value="1"/>
</dbReference>
<dbReference type="InterPro" id="IPR016454">
    <property type="entry name" value="Cysteine_dSase"/>
</dbReference>
<dbReference type="GO" id="GO:0046872">
    <property type="term" value="F:metal ion binding"/>
    <property type="evidence" value="ECO:0007669"/>
    <property type="project" value="UniProtKB-KW"/>
</dbReference>
<dbReference type="Gene3D" id="3.40.640.10">
    <property type="entry name" value="Type I PLP-dependent aspartate aminotransferase-like (Major domain)"/>
    <property type="match status" value="1"/>
</dbReference>
<evidence type="ECO:0000256" key="6">
    <source>
        <dbReference type="ARBA" id="ARBA00023004"/>
    </source>
</evidence>
<evidence type="ECO:0000259" key="9">
    <source>
        <dbReference type="Pfam" id="PF00266"/>
    </source>
</evidence>
<feature type="domain" description="Aminotransferase class V" evidence="9">
    <location>
        <begin position="13"/>
        <end position="375"/>
    </location>
</feature>
<accession>A0A8J6XX82</accession>
<keyword evidence="5" id="KW-0663">Pyridoxal phosphate</keyword>
<comment type="similarity">
    <text evidence="2">Belongs to the class-V pyridoxal-phosphate-dependent aminotransferase family. NifS/IscS subfamily.</text>
</comment>
<dbReference type="EMBL" id="JACXWD010000026">
    <property type="protein sequence ID" value="MBD3868271.1"/>
    <property type="molecule type" value="Genomic_DNA"/>
</dbReference>
<dbReference type="PIRSF" id="PIRSF005572">
    <property type="entry name" value="NifS"/>
    <property type="match status" value="1"/>
</dbReference>
<gene>
    <name evidence="10" type="ORF">IFK94_09110</name>
</gene>
<comment type="catalytic activity">
    <reaction evidence="8">
        <text>(sulfur carrier)-H + L-cysteine = (sulfur carrier)-SH + L-alanine</text>
        <dbReference type="Rhea" id="RHEA:43892"/>
        <dbReference type="Rhea" id="RHEA-COMP:14737"/>
        <dbReference type="Rhea" id="RHEA-COMP:14739"/>
        <dbReference type="ChEBI" id="CHEBI:29917"/>
        <dbReference type="ChEBI" id="CHEBI:35235"/>
        <dbReference type="ChEBI" id="CHEBI:57972"/>
        <dbReference type="ChEBI" id="CHEBI:64428"/>
        <dbReference type="EC" id="2.8.1.7"/>
    </reaction>
</comment>
<comment type="caution">
    <text evidence="10">The sequence shown here is derived from an EMBL/GenBank/DDBJ whole genome shotgun (WGS) entry which is preliminary data.</text>
</comment>
<dbReference type="InterPro" id="IPR015422">
    <property type="entry name" value="PyrdxlP-dep_Trfase_small"/>
</dbReference>
<dbReference type="PANTHER" id="PTHR11601:SF34">
    <property type="entry name" value="CYSTEINE DESULFURASE"/>
    <property type="match status" value="1"/>
</dbReference>
<evidence type="ECO:0000256" key="1">
    <source>
        <dbReference type="ARBA" id="ARBA00001933"/>
    </source>
</evidence>
<keyword evidence="7" id="KW-0411">Iron-sulfur</keyword>
<evidence type="ECO:0000256" key="2">
    <source>
        <dbReference type="ARBA" id="ARBA00006490"/>
    </source>
</evidence>
<dbReference type="Gene3D" id="1.10.260.50">
    <property type="match status" value="1"/>
</dbReference>
<protein>
    <submittedName>
        <fullName evidence="10">Cysteine desulfurase</fullName>
    </submittedName>
</protein>
<evidence type="ECO:0000256" key="8">
    <source>
        <dbReference type="ARBA" id="ARBA00050776"/>
    </source>
</evidence>
<keyword evidence="4" id="KW-0479">Metal-binding</keyword>
<evidence type="ECO:0000256" key="7">
    <source>
        <dbReference type="ARBA" id="ARBA00023014"/>
    </source>
</evidence>
<evidence type="ECO:0000313" key="10">
    <source>
        <dbReference type="EMBL" id="MBD3868271.1"/>
    </source>
</evidence>
<evidence type="ECO:0000313" key="11">
    <source>
        <dbReference type="Proteomes" id="UP000648239"/>
    </source>
</evidence>